<feature type="region of interest" description="Disordered" evidence="1">
    <location>
        <begin position="114"/>
        <end position="133"/>
    </location>
</feature>
<evidence type="ECO:0000256" key="1">
    <source>
        <dbReference type="SAM" id="MobiDB-lite"/>
    </source>
</evidence>
<evidence type="ECO:0000313" key="2">
    <source>
        <dbReference type="EMBL" id="ADM33457.1"/>
    </source>
</evidence>
<proteinExistence type="evidence at transcript level"/>
<name>E0R961_DROME</name>
<protein>
    <submittedName>
        <fullName evidence="2">RT09817p</fullName>
    </submittedName>
</protein>
<gene>
    <name evidence="2" type="primary">PQBP-1-RA</name>
</gene>
<feature type="compositionally biased region" description="Polar residues" evidence="1">
    <location>
        <begin position="118"/>
        <end position="133"/>
    </location>
</feature>
<sequence length="160" mass="17172">MTNLDSEPRSTYLDPWAILCTHLKDGRGLPSARHSKAAGLKSGAVVRRSGPAEIILGGYFTSNCTDNCSEVPTEFCAWQVYNPASRRPTGRNCSVSCKLAISERPARRQTMLAGGLASATQRRTRASLSSSKSISGEPIRRMLGAYFTSSLASTTTDLAV</sequence>
<organism evidence="2">
    <name type="scientific">Drosophila melanogaster</name>
    <name type="common">Fruit fly</name>
    <dbReference type="NCBI Taxonomy" id="7227"/>
    <lineage>
        <taxon>Eukaryota</taxon>
        <taxon>Metazoa</taxon>
        <taxon>Ecdysozoa</taxon>
        <taxon>Arthropoda</taxon>
        <taxon>Hexapoda</taxon>
        <taxon>Insecta</taxon>
        <taxon>Pterygota</taxon>
        <taxon>Neoptera</taxon>
        <taxon>Endopterygota</taxon>
        <taxon>Diptera</taxon>
        <taxon>Brachycera</taxon>
        <taxon>Muscomorpha</taxon>
        <taxon>Ephydroidea</taxon>
        <taxon>Drosophilidae</taxon>
        <taxon>Drosophila</taxon>
        <taxon>Sophophora</taxon>
    </lineage>
</organism>
<dbReference type="EMBL" id="BT125629">
    <property type="protein sequence ID" value="ADM33457.1"/>
    <property type="molecule type" value="mRNA"/>
</dbReference>
<dbReference type="AlphaFoldDB" id="E0R961"/>
<reference evidence="2" key="1">
    <citation type="submission" date="2010-08" db="EMBL/GenBank/DDBJ databases">
        <authorList>
            <person name="Carlson J."/>
            <person name="Booth B."/>
            <person name="Frise E."/>
            <person name="Park S."/>
            <person name="Wan K."/>
            <person name="Yu C."/>
            <person name="Celniker S."/>
        </authorList>
    </citation>
    <scope>NUCLEOTIDE SEQUENCE</scope>
</reference>
<accession>E0R961</accession>